<reference evidence="3" key="2">
    <citation type="journal article" date="2016" name="Int. J. Syst. Evol. Microbiol.">
        <title>Complete genome sequence and cell structure of Limnochorda pilosa, a Gram-negative spore-former within the phylum Firmicutes.</title>
        <authorList>
            <person name="Watanabe M."/>
            <person name="Kojima H."/>
            <person name="Fukui M."/>
        </authorList>
    </citation>
    <scope>NUCLEOTIDE SEQUENCE [LARGE SCALE GENOMIC DNA]</scope>
    <source>
        <strain evidence="3">HC45</strain>
    </source>
</reference>
<evidence type="ECO:0008006" key="4">
    <source>
        <dbReference type="Google" id="ProtNLM"/>
    </source>
</evidence>
<keyword evidence="1" id="KW-0446">Lipid-binding</keyword>
<protein>
    <recommendedName>
        <fullName evidence="4">DegV family protein</fullName>
    </recommendedName>
</protein>
<evidence type="ECO:0000313" key="3">
    <source>
        <dbReference type="Proteomes" id="UP000065807"/>
    </source>
</evidence>
<name>A0A0K2SIJ0_LIMPI</name>
<dbReference type="RefSeq" id="WP_068135139.1">
    <property type="nucleotide sequence ID" value="NZ_AP014924.1"/>
</dbReference>
<dbReference type="SUPFAM" id="SSF82549">
    <property type="entry name" value="DAK1/DegV-like"/>
    <property type="match status" value="1"/>
</dbReference>
<evidence type="ECO:0000256" key="1">
    <source>
        <dbReference type="ARBA" id="ARBA00023121"/>
    </source>
</evidence>
<dbReference type="PROSITE" id="PS51482">
    <property type="entry name" value="DEGV"/>
    <property type="match status" value="1"/>
</dbReference>
<dbReference type="OrthoDB" id="9775494at2"/>
<evidence type="ECO:0000313" key="2">
    <source>
        <dbReference type="EMBL" id="BAS26946.1"/>
    </source>
</evidence>
<accession>A0A0K2SIJ0</accession>
<dbReference type="PANTHER" id="PTHR33434">
    <property type="entry name" value="DEGV DOMAIN-CONTAINING PROTEIN DR_1986-RELATED"/>
    <property type="match status" value="1"/>
</dbReference>
<dbReference type="STRING" id="1555112.LIP_1089"/>
<dbReference type="GO" id="GO:0008289">
    <property type="term" value="F:lipid binding"/>
    <property type="evidence" value="ECO:0007669"/>
    <property type="project" value="UniProtKB-KW"/>
</dbReference>
<dbReference type="KEGG" id="lpil:LIP_1089"/>
<dbReference type="Gene3D" id="3.30.1180.10">
    <property type="match status" value="1"/>
</dbReference>
<proteinExistence type="predicted"/>
<sequence length="284" mass="30768">MRLGIAADTTAAFPQEVLEANGITLAPVGLVIDGEVYRDRLDLTAEAFYEMRPHLKELPTTTGVSPGDYLRAMEDHLPGVDGVLVLSPARKLSVTYTSAVQAAEAFSERHPEVPVAVIDTETAAGGEAVLALEAARYGREAESLEQVAEHVRRLVPRARTYMVLSTLKYLVHIGRAGKAAALAASALQVKPVLRLGQEFEPAARPMGWRQGLDELVRRVEIEAPGKGRLYVAVNHVRAPERADSLIAEIRQRFDPDTVLSTDLSPVLGYVLGDGSISLGFLRVE</sequence>
<dbReference type="NCBIfam" id="TIGR00762">
    <property type="entry name" value="DegV"/>
    <property type="match status" value="1"/>
</dbReference>
<dbReference type="InterPro" id="IPR003797">
    <property type="entry name" value="DegV"/>
</dbReference>
<dbReference type="PANTHER" id="PTHR33434:SF2">
    <property type="entry name" value="FATTY ACID-BINDING PROTEIN TM_1468"/>
    <property type="match status" value="1"/>
</dbReference>
<dbReference type="InterPro" id="IPR043168">
    <property type="entry name" value="DegV_C"/>
</dbReference>
<dbReference type="Gene3D" id="3.40.50.10170">
    <property type="match status" value="1"/>
</dbReference>
<dbReference type="AlphaFoldDB" id="A0A0K2SIJ0"/>
<gene>
    <name evidence="2" type="ORF">LIP_1089</name>
</gene>
<reference evidence="3" key="1">
    <citation type="submission" date="2015-07" db="EMBL/GenBank/DDBJ databases">
        <title>Complete genome sequence and phylogenetic analysis of Limnochorda pilosa.</title>
        <authorList>
            <person name="Watanabe M."/>
            <person name="Kojima H."/>
            <person name="Fukui M."/>
        </authorList>
    </citation>
    <scope>NUCLEOTIDE SEQUENCE [LARGE SCALE GENOMIC DNA]</scope>
    <source>
        <strain evidence="3">HC45</strain>
    </source>
</reference>
<organism evidence="2 3">
    <name type="scientific">Limnochorda pilosa</name>
    <dbReference type="NCBI Taxonomy" id="1555112"/>
    <lineage>
        <taxon>Bacteria</taxon>
        <taxon>Bacillati</taxon>
        <taxon>Bacillota</taxon>
        <taxon>Limnochordia</taxon>
        <taxon>Limnochordales</taxon>
        <taxon>Limnochordaceae</taxon>
        <taxon>Limnochorda</taxon>
    </lineage>
</organism>
<keyword evidence="3" id="KW-1185">Reference proteome</keyword>
<dbReference type="EMBL" id="AP014924">
    <property type="protein sequence ID" value="BAS26946.1"/>
    <property type="molecule type" value="Genomic_DNA"/>
</dbReference>
<dbReference type="Pfam" id="PF02645">
    <property type="entry name" value="DegV"/>
    <property type="match status" value="1"/>
</dbReference>
<dbReference type="InterPro" id="IPR050270">
    <property type="entry name" value="DegV_domain_contain"/>
</dbReference>
<dbReference type="Proteomes" id="UP000065807">
    <property type="component" value="Chromosome"/>
</dbReference>